<evidence type="ECO:0000256" key="5">
    <source>
        <dbReference type="ARBA" id="ARBA00022989"/>
    </source>
</evidence>
<evidence type="ECO:0000256" key="2">
    <source>
        <dbReference type="ARBA" id="ARBA00010532"/>
    </source>
</evidence>
<dbReference type="InterPro" id="IPR002159">
    <property type="entry name" value="CD36_fam"/>
</dbReference>
<organism evidence="8">
    <name type="scientific">Timema poppense</name>
    <name type="common">Walking stick</name>
    <dbReference type="NCBI Taxonomy" id="170557"/>
    <lineage>
        <taxon>Eukaryota</taxon>
        <taxon>Metazoa</taxon>
        <taxon>Ecdysozoa</taxon>
        <taxon>Arthropoda</taxon>
        <taxon>Hexapoda</taxon>
        <taxon>Insecta</taxon>
        <taxon>Pterygota</taxon>
        <taxon>Neoptera</taxon>
        <taxon>Polyneoptera</taxon>
        <taxon>Phasmatodea</taxon>
        <taxon>Timematodea</taxon>
        <taxon>Timematoidea</taxon>
        <taxon>Timematidae</taxon>
        <taxon>Timema</taxon>
    </lineage>
</organism>
<keyword evidence="6" id="KW-0472">Membrane</keyword>
<keyword evidence="7" id="KW-0325">Glycoprotein</keyword>
<gene>
    <name evidence="8" type="ORF">TPSB3V08_LOCUS12467</name>
</gene>
<evidence type="ECO:0000256" key="3">
    <source>
        <dbReference type="ARBA" id="ARBA00022475"/>
    </source>
</evidence>
<dbReference type="GO" id="GO:0005044">
    <property type="term" value="F:scavenger receptor activity"/>
    <property type="evidence" value="ECO:0007669"/>
    <property type="project" value="TreeGrafter"/>
</dbReference>
<dbReference type="Pfam" id="PF01130">
    <property type="entry name" value="CD36"/>
    <property type="match status" value="1"/>
</dbReference>
<evidence type="ECO:0000313" key="8">
    <source>
        <dbReference type="EMBL" id="CAD7418555.1"/>
    </source>
</evidence>
<dbReference type="EMBL" id="OD017519">
    <property type="protein sequence ID" value="CAD7418555.1"/>
    <property type="molecule type" value="Genomic_DNA"/>
</dbReference>
<dbReference type="GO" id="GO:0005886">
    <property type="term" value="C:plasma membrane"/>
    <property type="evidence" value="ECO:0007669"/>
    <property type="project" value="UniProtKB-SubCell"/>
</dbReference>
<dbReference type="AlphaFoldDB" id="A0A7R9HE56"/>
<reference evidence="8" key="1">
    <citation type="submission" date="2020-11" db="EMBL/GenBank/DDBJ databases">
        <authorList>
            <person name="Tran Van P."/>
        </authorList>
    </citation>
    <scope>NUCLEOTIDE SEQUENCE</scope>
</reference>
<keyword evidence="4" id="KW-0812">Transmembrane</keyword>
<dbReference type="PANTHER" id="PTHR11923:SF93">
    <property type="entry name" value="GH07959P-RELATED"/>
    <property type="match status" value="1"/>
</dbReference>
<evidence type="ECO:0000256" key="1">
    <source>
        <dbReference type="ARBA" id="ARBA00004236"/>
    </source>
</evidence>
<accession>A0A7R9HE56</accession>
<keyword evidence="5" id="KW-1133">Transmembrane helix</keyword>
<evidence type="ECO:0000256" key="4">
    <source>
        <dbReference type="ARBA" id="ARBA00022692"/>
    </source>
</evidence>
<dbReference type="PRINTS" id="PR01609">
    <property type="entry name" value="CD36FAMILY"/>
</dbReference>
<name>A0A7R9HE56_TIMPO</name>
<proteinExistence type="inferred from homology"/>
<dbReference type="PANTHER" id="PTHR11923">
    <property type="entry name" value="SCAVENGER RECEPTOR CLASS B TYPE-1 SR-B1"/>
    <property type="match status" value="1"/>
</dbReference>
<keyword evidence="3" id="KW-1003">Cell membrane</keyword>
<comment type="similarity">
    <text evidence="2">Belongs to the CD36 family.</text>
</comment>
<evidence type="ECO:0000256" key="6">
    <source>
        <dbReference type="ARBA" id="ARBA00023136"/>
    </source>
</evidence>
<comment type="subcellular location">
    <subcellularLocation>
        <location evidence="1">Cell membrane</location>
    </subcellularLocation>
</comment>
<dbReference type="GO" id="GO:0005737">
    <property type="term" value="C:cytoplasm"/>
    <property type="evidence" value="ECO:0007669"/>
    <property type="project" value="TreeGrafter"/>
</dbReference>
<protein>
    <submittedName>
        <fullName evidence="8">Uncharacterized protein</fullName>
    </submittedName>
</protein>
<evidence type="ECO:0000256" key="7">
    <source>
        <dbReference type="ARBA" id="ARBA00023180"/>
    </source>
</evidence>
<sequence length="182" mass="21353">MNVILKDDSAAYKRWQKTPNPLNMKFYMLNLTNPEEVRQGGQPILKEVGPYVYDEYRERVNIEKHEDGTISFQKKTSLFFNQEKSGDARQDDVVTIINVVLLAGYLERRELTPPPLPVTHWLDQHWGLCLPPIRDGNRSYSLPLPERDLAISTFPCVWEWDYVHCARESRSPTPRAYERRHP</sequence>